<name>A0LR07_ACIC1</name>
<dbReference type="GO" id="GO:0043190">
    <property type="term" value="C:ATP-binding cassette (ABC) transporter complex"/>
    <property type="evidence" value="ECO:0007669"/>
    <property type="project" value="InterPro"/>
</dbReference>
<keyword evidence="3 4" id="KW-0592">Phosphate transport</keyword>
<keyword evidence="2 4" id="KW-0813">Transport</keyword>
<organism evidence="8 9">
    <name type="scientific">Acidothermus cellulolyticus (strain ATCC 43068 / DSM 8971 / 11B)</name>
    <dbReference type="NCBI Taxonomy" id="351607"/>
    <lineage>
        <taxon>Bacteria</taxon>
        <taxon>Bacillati</taxon>
        <taxon>Actinomycetota</taxon>
        <taxon>Actinomycetes</taxon>
        <taxon>Acidothermales</taxon>
        <taxon>Acidothermaceae</taxon>
        <taxon>Acidothermus</taxon>
    </lineage>
</organism>
<evidence type="ECO:0000313" key="9">
    <source>
        <dbReference type="Proteomes" id="UP000008221"/>
    </source>
</evidence>
<dbReference type="NCBIfam" id="TIGR00975">
    <property type="entry name" value="3a0107s03"/>
    <property type="match status" value="1"/>
</dbReference>
<dbReference type="InParanoid" id="A0LR07"/>
<evidence type="ECO:0000256" key="1">
    <source>
        <dbReference type="ARBA" id="ARBA00008725"/>
    </source>
</evidence>
<feature type="compositionally biased region" description="Low complexity" evidence="5">
    <location>
        <begin position="33"/>
        <end position="63"/>
    </location>
</feature>
<dbReference type="RefSeq" id="WP_011718931.1">
    <property type="nucleotide sequence ID" value="NC_008578.1"/>
</dbReference>
<dbReference type="GO" id="GO:0042301">
    <property type="term" value="F:phosphate ion binding"/>
    <property type="evidence" value="ECO:0007669"/>
    <property type="project" value="InterPro"/>
</dbReference>
<dbReference type="OrthoDB" id="9801510at2"/>
<dbReference type="InterPro" id="IPR005673">
    <property type="entry name" value="ABC_phos-bd_PstS"/>
</dbReference>
<dbReference type="STRING" id="351607.Acel_0091"/>
<evidence type="ECO:0000256" key="4">
    <source>
        <dbReference type="PIRNR" id="PIRNR002756"/>
    </source>
</evidence>
<protein>
    <recommendedName>
        <fullName evidence="4">Phosphate-binding protein</fullName>
    </recommendedName>
</protein>
<dbReference type="GO" id="GO:0035435">
    <property type="term" value="P:phosphate ion transmembrane transport"/>
    <property type="evidence" value="ECO:0007669"/>
    <property type="project" value="InterPro"/>
</dbReference>
<evidence type="ECO:0000256" key="5">
    <source>
        <dbReference type="SAM" id="MobiDB-lite"/>
    </source>
</evidence>
<proteinExistence type="inferred from homology"/>
<feature type="signal peptide" evidence="6">
    <location>
        <begin position="1"/>
        <end position="27"/>
    </location>
</feature>
<dbReference type="InterPro" id="IPR024370">
    <property type="entry name" value="PBP_domain"/>
</dbReference>
<reference evidence="8 9" key="1">
    <citation type="journal article" date="2009" name="Genome Res.">
        <title>Complete genome of the cellulolytic thermophile Acidothermus cellulolyticus 11B provides insights into its ecophysiological and evolutionary adaptations.</title>
        <authorList>
            <person name="Barabote R.D."/>
            <person name="Xie G."/>
            <person name="Leu D.H."/>
            <person name="Normand P."/>
            <person name="Necsulea A."/>
            <person name="Daubin V."/>
            <person name="Medigue C."/>
            <person name="Adney W.S."/>
            <person name="Xu X.C."/>
            <person name="Lapidus A."/>
            <person name="Parales R.E."/>
            <person name="Detter C."/>
            <person name="Pujic P."/>
            <person name="Bruce D."/>
            <person name="Lavire C."/>
            <person name="Challacombe J.F."/>
            <person name="Brettin T.S."/>
            <person name="Berry A.M."/>
        </authorList>
    </citation>
    <scope>NUCLEOTIDE SEQUENCE [LARGE SCALE GENOMIC DNA]</scope>
    <source>
        <strain evidence="9">ATCC 43068 / DSM 8971 / 11B</strain>
    </source>
</reference>
<dbReference type="PROSITE" id="PS51257">
    <property type="entry name" value="PROKAR_LIPOPROTEIN"/>
    <property type="match status" value="1"/>
</dbReference>
<dbReference type="Gene3D" id="3.40.190.10">
    <property type="entry name" value="Periplasmic binding protein-like II"/>
    <property type="match status" value="2"/>
</dbReference>
<evidence type="ECO:0000256" key="6">
    <source>
        <dbReference type="SAM" id="SignalP"/>
    </source>
</evidence>
<dbReference type="KEGG" id="ace:Acel_0091"/>
<dbReference type="PANTHER" id="PTHR42996:SF1">
    <property type="entry name" value="PHOSPHATE-BINDING PROTEIN PSTS"/>
    <property type="match status" value="1"/>
</dbReference>
<dbReference type="FunCoup" id="A0LR07">
    <property type="interactions" value="52"/>
</dbReference>
<feature type="chain" id="PRO_5002627373" description="Phosphate-binding protein" evidence="6">
    <location>
        <begin position="28"/>
        <end position="391"/>
    </location>
</feature>
<evidence type="ECO:0000313" key="8">
    <source>
        <dbReference type="EMBL" id="ABK51867.1"/>
    </source>
</evidence>
<dbReference type="eggNOG" id="COG0226">
    <property type="taxonomic scope" value="Bacteria"/>
</dbReference>
<dbReference type="HOGENOM" id="CLU_034528_1_1_11"/>
<dbReference type="Pfam" id="PF12849">
    <property type="entry name" value="PBP_like_2"/>
    <property type="match status" value="1"/>
</dbReference>
<evidence type="ECO:0000256" key="2">
    <source>
        <dbReference type="ARBA" id="ARBA00022448"/>
    </source>
</evidence>
<comment type="similarity">
    <text evidence="1 4">Belongs to the PstS family.</text>
</comment>
<evidence type="ECO:0000259" key="7">
    <source>
        <dbReference type="Pfam" id="PF12849"/>
    </source>
</evidence>
<dbReference type="AlphaFoldDB" id="A0LR07"/>
<dbReference type="CDD" id="cd13565">
    <property type="entry name" value="PBP2_PstS"/>
    <property type="match status" value="1"/>
</dbReference>
<accession>A0LR07</accession>
<dbReference type="PIRSF" id="PIRSF002756">
    <property type="entry name" value="PstS"/>
    <property type="match status" value="1"/>
</dbReference>
<keyword evidence="9" id="KW-1185">Reference proteome</keyword>
<dbReference type="EMBL" id="CP000481">
    <property type="protein sequence ID" value="ABK51867.1"/>
    <property type="molecule type" value="Genomic_DNA"/>
</dbReference>
<keyword evidence="6" id="KW-0732">Signal</keyword>
<dbReference type="InterPro" id="IPR050962">
    <property type="entry name" value="Phosphate-bind_PstS"/>
</dbReference>
<gene>
    <name evidence="8" type="ordered locus">Acel_0091</name>
</gene>
<feature type="region of interest" description="Disordered" evidence="5">
    <location>
        <begin position="33"/>
        <end position="74"/>
    </location>
</feature>
<dbReference type="Proteomes" id="UP000008221">
    <property type="component" value="Chromosome"/>
</dbReference>
<feature type="domain" description="PBP" evidence="7">
    <location>
        <begin position="61"/>
        <end position="359"/>
    </location>
</feature>
<sequence>MKRTRLTVTSSVLLAVLALAACSNSNAAGPSKYASSTGTSAPAASSSSGTGTSSSSAAGSPSADQCQSGNLTGGGSTFQAPMQQKWISEYISRCKNATINYSSIGSGAGIQQFSAGTVDFAGSDVLMKDDEQAAADKRCASPAIHLPITAGGVGIQYNLPGITTLRFSPDTLADIFQGKVTKWNDPEIAADNPGVSLPATAITVFYRSDASGTTGIFSSFMAAASKKWTLGTGKTLNWPSTAQGAKGSEGVSAGVAQTVGGITYAEQAYALQHKLPLALVKNAGGQYVALTSETVSKALQGATIQPRSAHDLSAKMNYLPTDPQAYPISSVSYVIVCSTYPSSVSKDTVNLLRSYLAYAVTGGQQFASTLGYAPLPTDLAQKVQASIDAIS</sequence>
<evidence type="ECO:0000256" key="3">
    <source>
        <dbReference type="ARBA" id="ARBA00022592"/>
    </source>
</evidence>
<dbReference type="SUPFAM" id="SSF53850">
    <property type="entry name" value="Periplasmic binding protein-like II"/>
    <property type="match status" value="1"/>
</dbReference>
<dbReference type="PANTHER" id="PTHR42996">
    <property type="entry name" value="PHOSPHATE-BINDING PROTEIN PSTS"/>
    <property type="match status" value="1"/>
</dbReference>